<feature type="chain" id="PRO_5009192886" evidence="1">
    <location>
        <begin position="24"/>
        <end position="157"/>
    </location>
</feature>
<name>A0A1E7FAR5_9STRA</name>
<gene>
    <name evidence="2" type="ORF">FRACYDRAFT_241491</name>
</gene>
<evidence type="ECO:0000313" key="3">
    <source>
        <dbReference type="Proteomes" id="UP000095751"/>
    </source>
</evidence>
<evidence type="ECO:0000256" key="1">
    <source>
        <dbReference type="SAM" id="SignalP"/>
    </source>
</evidence>
<feature type="signal peptide" evidence="1">
    <location>
        <begin position="1"/>
        <end position="23"/>
    </location>
</feature>
<dbReference type="EMBL" id="KV784360">
    <property type="protein sequence ID" value="OEU14933.1"/>
    <property type="molecule type" value="Genomic_DNA"/>
</dbReference>
<dbReference type="KEGG" id="fcy:FRACYDRAFT_241491"/>
<proteinExistence type="predicted"/>
<organism evidence="2 3">
    <name type="scientific">Fragilariopsis cylindrus CCMP1102</name>
    <dbReference type="NCBI Taxonomy" id="635003"/>
    <lineage>
        <taxon>Eukaryota</taxon>
        <taxon>Sar</taxon>
        <taxon>Stramenopiles</taxon>
        <taxon>Ochrophyta</taxon>
        <taxon>Bacillariophyta</taxon>
        <taxon>Bacillariophyceae</taxon>
        <taxon>Bacillariophycidae</taxon>
        <taxon>Bacillariales</taxon>
        <taxon>Bacillariaceae</taxon>
        <taxon>Fragilariopsis</taxon>
    </lineage>
</organism>
<protein>
    <submittedName>
        <fullName evidence="2">Uncharacterized protein</fullName>
    </submittedName>
</protein>
<keyword evidence="1" id="KW-0732">Signal</keyword>
<evidence type="ECO:0000313" key="2">
    <source>
        <dbReference type="EMBL" id="OEU14933.1"/>
    </source>
</evidence>
<accession>A0A1E7FAR5</accession>
<reference evidence="2 3" key="1">
    <citation type="submission" date="2016-09" db="EMBL/GenBank/DDBJ databases">
        <title>Extensive genetic diversity and differential bi-allelic expression allows diatom success in the polar Southern Ocean.</title>
        <authorList>
            <consortium name="DOE Joint Genome Institute"/>
            <person name="Mock T."/>
            <person name="Otillar R.P."/>
            <person name="Strauss J."/>
            <person name="Dupont C."/>
            <person name="Frickenhaus S."/>
            <person name="Maumus F."/>
            <person name="Mcmullan M."/>
            <person name="Sanges R."/>
            <person name="Schmutz J."/>
            <person name="Toseland A."/>
            <person name="Valas R."/>
            <person name="Veluchamy A."/>
            <person name="Ward B.J."/>
            <person name="Allen A."/>
            <person name="Barry K."/>
            <person name="Falciatore A."/>
            <person name="Ferrante M."/>
            <person name="Fortunato A.E."/>
            <person name="Gloeckner G."/>
            <person name="Gruber A."/>
            <person name="Hipkin R."/>
            <person name="Janech M."/>
            <person name="Kroth P."/>
            <person name="Leese F."/>
            <person name="Lindquist E."/>
            <person name="Lyon B.R."/>
            <person name="Martin J."/>
            <person name="Mayer C."/>
            <person name="Parker M."/>
            <person name="Quesneville H."/>
            <person name="Raymond J."/>
            <person name="Uhlig C."/>
            <person name="Valentin K.U."/>
            <person name="Worden A.Z."/>
            <person name="Armbrust E.V."/>
            <person name="Bowler C."/>
            <person name="Green B."/>
            <person name="Moulton V."/>
            <person name="Van Oosterhout C."/>
            <person name="Grigoriev I."/>
        </authorList>
    </citation>
    <scope>NUCLEOTIDE SEQUENCE [LARGE SCALE GENOMIC DNA]</scope>
    <source>
        <strain evidence="2 3">CCMP1102</strain>
    </source>
</reference>
<dbReference type="InParanoid" id="A0A1E7FAR5"/>
<keyword evidence="3" id="KW-1185">Reference proteome</keyword>
<dbReference type="AlphaFoldDB" id="A0A1E7FAR5"/>
<dbReference type="Proteomes" id="UP000095751">
    <property type="component" value="Unassembled WGS sequence"/>
</dbReference>
<sequence length="157" mass="16201">MSQSLSLFVSTLVLSATTAVVLGQKNHGGYHHHHHHHAQCPQETIIGTSCTSINNPKLVCQTLTSDASSAVECDGNVWVAHDGLVGEAFTDPPPPPPPLGTTGPARIMTLPPSSDRYLSQVYARDMEDDSAAAAAAGGFIGSSSVGFAVTVGVVALL</sequence>